<dbReference type="AlphaFoldDB" id="A0A7K3M3J0"/>
<evidence type="ECO:0000313" key="2">
    <source>
        <dbReference type="Proteomes" id="UP000460435"/>
    </source>
</evidence>
<dbReference type="RefSeq" id="WP_162450467.1">
    <property type="nucleotide sequence ID" value="NZ_WLZY01000003.1"/>
</dbReference>
<keyword evidence="2" id="KW-1185">Reference proteome</keyword>
<name>A0A7K3M3J0_9ACTN</name>
<protein>
    <submittedName>
        <fullName evidence="1">Uncharacterized protein</fullName>
    </submittedName>
</protein>
<accession>A0A7K3M3J0</accession>
<dbReference type="EMBL" id="WLZY01000003">
    <property type="protein sequence ID" value="NDL57816.1"/>
    <property type="molecule type" value="Genomic_DNA"/>
</dbReference>
<organism evidence="1 2">
    <name type="scientific">Phytoactinopolyspora mesophila</name>
    <dbReference type="NCBI Taxonomy" id="2650750"/>
    <lineage>
        <taxon>Bacteria</taxon>
        <taxon>Bacillati</taxon>
        <taxon>Actinomycetota</taxon>
        <taxon>Actinomycetes</taxon>
        <taxon>Jiangellales</taxon>
        <taxon>Jiangellaceae</taxon>
        <taxon>Phytoactinopolyspora</taxon>
    </lineage>
</organism>
<reference evidence="1 2" key="1">
    <citation type="submission" date="2019-11" db="EMBL/GenBank/DDBJ databases">
        <authorList>
            <person name="Li X.-J."/>
            <person name="Feng X.-M."/>
        </authorList>
    </citation>
    <scope>NUCLEOTIDE SEQUENCE [LARGE SCALE GENOMIC DNA]</scope>
    <source>
        <strain evidence="1 2">XMNu-373</strain>
    </source>
</reference>
<sequence length="61" mass="6382">MAGQSQANAREAVYAAIVDVTKSAEQYEGPMKSQMIRDAAHAYRAIAGGPQPGTSVVDTSK</sequence>
<gene>
    <name evidence="1" type="ORF">F7O44_12090</name>
</gene>
<comment type="caution">
    <text evidence="1">The sequence shown here is derived from an EMBL/GenBank/DDBJ whole genome shotgun (WGS) entry which is preliminary data.</text>
</comment>
<proteinExistence type="predicted"/>
<dbReference type="Proteomes" id="UP000460435">
    <property type="component" value="Unassembled WGS sequence"/>
</dbReference>
<evidence type="ECO:0000313" key="1">
    <source>
        <dbReference type="EMBL" id="NDL57816.1"/>
    </source>
</evidence>